<dbReference type="RefSeq" id="WP_161024054.1">
    <property type="nucleotide sequence ID" value="NZ_WWCJ01000002.1"/>
</dbReference>
<dbReference type="InterPro" id="IPR001091">
    <property type="entry name" value="RM_Methyltransferase"/>
</dbReference>
<proteinExistence type="inferred from homology"/>
<evidence type="ECO:0000256" key="1">
    <source>
        <dbReference type="ARBA" id="ARBA00022603"/>
    </source>
</evidence>
<dbReference type="AlphaFoldDB" id="A0A6N9HC50"/>
<evidence type="ECO:0000313" key="5">
    <source>
        <dbReference type="EMBL" id="MYN01026.1"/>
    </source>
</evidence>
<evidence type="ECO:0000256" key="2">
    <source>
        <dbReference type="ARBA" id="ARBA00022679"/>
    </source>
</evidence>
<comment type="similarity">
    <text evidence="3">Belongs to the N(4)/N(6)-methyltransferase family.</text>
</comment>
<dbReference type="GO" id="GO:0032259">
    <property type="term" value="P:methylation"/>
    <property type="evidence" value="ECO:0007669"/>
    <property type="project" value="UniProtKB-KW"/>
</dbReference>
<accession>A0A6N9HC50</accession>
<keyword evidence="6" id="KW-1185">Reference proteome</keyword>
<keyword evidence="1 5" id="KW-0489">Methyltransferase</keyword>
<dbReference type="Pfam" id="PF01555">
    <property type="entry name" value="N6_N4_Mtase"/>
    <property type="match status" value="1"/>
</dbReference>
<comment type="caution">
    <text evidence="5">The sequence shown here is derived from an EMBL/GenBank/DDBJ whole genome shotgun (WGS) entry which is preliminary data.</text>
</comment>
<dbReference type="Gene3D" id="3.40.50.150">
    <property type="entry name" value="Vaccinia Virus protein VP39"/>
    <property type="match status" value="2"/>
</dbReference>
<dbReference type="Proteomes" id="UP000448575">
    <property type="component" value="Unassembled WGS sequence"/>
</dbReference>
<feature type="domain" description="DNA methylase N-4/N-6" evidence="4">
    <location>
        <begin position="38"/>
        <end position="89"/>
    </location>
</feature>
<dbReference type="InterPro" id="IPR029063">
    <property type="entry name" value="SAM-dependent_MTases_sf"/>
</dbReference>
<dbReference type="PRINTS" id="PR00508">
    <property type="entry name" value="S21N4MTFRASE"/>
</dbReference>
<organism evidence="5 6">
    <name type="scientific">Pseudoduganella guangdongensis</name>
    <dbReference type="NCBI Taxonomy" id="2692179"/>
    <lineage>
        <taxon>Bacteria</taxon>
        <taxon>Pseudomonadati</taxon>
        <taxon>Pseudomonadota</taxon>
        <taxon>Betaproteobacteria</taxon>
        <taxon>Burkholderiales</taxon>
        <taxon>Oxalobacteraceae</taxon>
        <taxon>Telluria group</taxon>
        <taxon>Pseudoduganella</taxon>
    </lineage>
</organism>
<dbReference type="EC" id="2.1.1.-" evidence="3"/>
<dbReference type="GO" id="GO:0003677">
    <property type="term" value="F:DNA binding"/>
    <property type="evidence" value="ECO:0007669"/>
    <property type="project" value="InterPro"/>
</dbReference>
<name>A0A6N9HC50_9BURK</name>
<evidence type="ECO:0000256" key="3">
    <source>
        <dbReference type="RuleBase" id="RU362026"/>
    </source>
</evidence>
<sequence length="377" mass="42147">MDNNSWLLLRDSAPAYRLPSDLAADDALGARDCGWVEQMRPFIRHFCPPAGLVIDPFNGFGTTLVAASLEGRRGIGVELEAARAAIAEERLRRLDARKQTVLAGDLVDVAASLPQADLVLTNAPYFGCRWQTAREGDGQLYSASNYAGFLAMFYRVLKSLKPVLREGGHLIVMAENLRIGEHFVPMAWDLGRMMAEHFNLVDERILLYERPSAPLQSMEIGSNRSHEYALIARNERKQVDLEDSLHCLRELAVDFPDVVAYGSFARWLAGQQQERLPADVDLLVPERGELLCELARWFEARGFQVTRWGQPLGWAAAATALKGAHYFRAQRLRASGELCIFDVCFEDAVLHYDEALLAALQVEGMNVLPSSRPTLQY</sequence>
<evidence type="ECO:0000259" key="4">
    <source>
        <dbReference type="Pfam" id="PF01555"/>
    </source>
</evidence>
<reference evidence="5 6" key="1">
    <citation type="submission" date="2019-12" db="EMBL/GenBank/DDBJ databases">
        <title>Novel species isolated from a subtropical stream in China.</title>
        <authorList>
            <person name="Lu H."/>
        </authorList>
    </citation>
    <scope>NUCLEOTIDE SEQUENCE [LARGE SCALE GENOMIC DNA]</scope>
    <source>
        <strain evidence="5 6">DS3</strain>
    </source>
</reference>
<dbReference type="InterPro" id="IPR002941">
    <property type="entry name" value="DNA_methylase_N4/N6"/>
</dbReference>
<dbReference type="SUPFAM" id="SSF53335">
    <property type="entry name" value="S-adenosyl-L-methionine-dependent methyltransferases"/>
    <property type="match status" value="1"/>
</dbReference>
<keyword evidence="2 5" id="KW-0808">Transferase</keyword>
<gene>
    <name evidence="5" type="ORF">GTP41_02835</name>
</gene>
<evidence type="ECO:0000313" key="6">
    <source>
        <dbReference type="Proteomes" id="UP000448575"/>
    </source>
</evidence>
<protein>
    <recommendedName>
        <fullName evidence="3">Methyltransferase</fullName>
        <ecNumber evidence="3">2.1.1.-</ecNumber>
    </recommendedName>
</protein>
<dbReference type="EMBL" id="WWCJ01000002">
    <property type="protein sequence ID" value="MYN01026.1"/>
    <property type="molecule type" value="Genomic_DNA"/>
</dbReference>
<dbReference type="GO" id="GO:0008170">
    <property type="term" value="F:N-methyltransferase activity"/>
    <property type="evidence" value="ECO:0007669"/>
    <property type="project" value="InterPro"/>
</dbReference>